<evidence type="ECO:0000313" key="1">
    <source>
        <dbReference type="EMBL" id="KAJ3538253.1"/>
    </source>
</evidence>
<dbReference type="EMBL" id="JANRMS010000532">
    <property type="protein sequence ID" value="KAJ3538253.1"/>
    <property type="molecule type" value="Genomic_DNA"/>
</dbReference>
<name>A0ACC1SEU5_9HYPO</name>
<keyword evidence="2" id="KW-1185">Reference proteome</keyword>
<protein>
    <submittedName>
        <fullName evidence="1">Uncharacterized protein</fullName>
    </submittedName>
</protein>
<dbReference type="Proteomes" id="UP001148629">
    <property type="component" value="Unassembled WGS sequence"/>
</dbReference>
<gene>
    <name evidence="1" type="ORF">NM208_g5994</name>
</gene>
<organism evidence="1 2">
    <name type="scientific">Fusarium decemcellulare</name>
    <dbReference type="NCBI Taxonomy" id="57161"/>
    <lineage>
        <taxon>Eukaryota</taxon>
        <taxon>Fungi</taxon>
        <taxon>Dikarya</taxon>
        <taxon>Ascomycota</taxon>
        <taxon>Pezizomycotina</taxon>
        <taxon>Sordariomycetes</taxon>
        <taxon>Hypocreomycetidae</taxon>
        <taxon>Hypocreales</taxon>
        <taxon>Nectriaceae</taxon>
        <taxon>Fusarium</taxon>
        <taxon>Fusarium decemcellulare species complex</taxon>
    </lineage>
</organism>
<comment type="caution">
    <text evidence="1">The sequence shown here is derived from an EMBL/GenBank/DDBJ whole genome shotgun (WGS) entry which is preliminary data.</text>
</comment>
<reference evidence="1" key="1">
    <citation type="submission" date="2022-08" db="EMBL/GenBank/DDBJ databases">
        <title>Genome Sequence of Fusarium decemcellulare.</title>
        <authorList>
            <person name="Buettner E."/>
        </authorList>
    </citation>
    <scope>NUCLEOTIDE SEQUENCE</scope>
    <source>
        <strain evidence="1">Babe19</strain>
    </source>
</reference>
<sequence>MSKIFKSLLYVQAVPIFITGLQACGIIDASSFEMIQGAPLVAQRTMGLTSLTLATIQAAIAYTGSTTSQRAVLVGMVPWKLLAVVFYYQEGMLGVASWEGLTGIIYVQSLQDQINHLEARLRSAGASSNIQEEAIPGSSQSNQIAPANLQKEAEEVGFLTTGGSAIYSESKYVGSAAGSTFARIFFKQLNLIPTWDSGTQGGSLDMCLSEHSAALPPQPIAQSLLNIYISRVHIWWPFLQLPYIRRLVQRIYGEPRQCSDYEKFVVFAVLALASCHVTLKDSNSAAKLDLNSPGAYFQTALRFFNNFHDHPRDLFGIQAVLLLAVWMLDSSSSSHNNDLWQLSRYIMSSAIEAGLHRHNTDWGFSAEELETRNRTWWCAYNLERQVATVTGRVLSIRDHAIHALLPTASSFDALSPAESSMAHGFHKHTVELFRHMIALRRIGGRILESIYIARGPDGTAMDTTFQQICATSDVIRRDLEVWEQQLEALALKPSREYSEMKIEYCLLQLLLHRPSPTFMVPSRQMASYCSKAASSAIHHWSKIETEYGISAICRCFRQLHDILLVGLAALYCDWQIMALSANTDNTHRAHRYVTDTSTCLDLIDRGISHMKVPYLTRYRDLFQAVRNKVYASRIFTETSPNESATINSTISPGEAYAPTQNLIFDPNDDMMYSMGDGVEAYVTQVNEFLDGGGFDVDEVLNAWYDALMEEVQGN</sequence>
<evidence type="ECO:0000313" key="2">
    <source>
        <dbReference type="Proteomes" id="UP001148629"/>
    </source>
</evidence>
<proteinExistence type="predicted"/>
<accession>A0ACC1SEU5</accession>